<reference evidence="3" key="1">
    <citation type="submission" date="2020-04" db="EMBL/GenBank/DDBJ databases">
        <authorList>
            <person name="Zhang T."/>
        </authorList>
    </citation>
    <scope>NUCLEOTIDE SEQUENCE</scope>
    <source>
        <strain evidence="3">HKST-UBA01</strain>
    </source>
</reference>
<dbReference type="PANTHER" id="PTHR31272:SF9">
    <property type="entry name" value="BLL1027 PROTEIN"/>
    <property type="match status" value="1"/>
</dbReference>
<gene>
    <name evidence="3" type="ORF">KC571_01590</name>
</gene>
<dbReference type="InterPro" id="IPR051790">
    <property type="entry name" value="Cytochrome_c-biogenesis_DsbD"/>
</dbReference>
<evidence type="ECO:0000256" key="2">
    <source>
        <dbReference type="SAM" id="SignalP"/>
    </source>
</evidence>
<name>A0A955RQ35_UNCKA</name>
<keyword evidence="1" id="KW-1133">Transmembrane helix</keyword>
<dbReference type="SUPFAM" id="SSF52833">
    <property type="entry name" value="Thioredoxin-like"/>
    <property type="match status" value="1"/>
</dbReference>
<evidence type="ECO:0000256" key="1">
    <source>
        <dbReference type="SAM" id="Phobius"/>
    </source>
</evidence>
<keyword evidence="1" id="KW-0472">Membrane</keyword>
<dbReference type="Gene3D" id="3.40.30.10">
    <property type="entry name" value="Glutaredoxin"/>
    <property type="match status" value="1"/>
</dbReference>
<proteinExistence type="predicted"/>
<reference evidence="3" key="2">
    <citation type="journal article" date="2021" name="Microbiome">
        <title>Successional dynamics and alternative stable states in a saline activated sludge microbial community over 9 years.</title>
        <authorList>
            <person name="Wang Y."/>
            <person name="Ye J."/>
            <person name="Ju F."/>
            <person name="Liu L."/>
            <person name="Boyd J.A."/>
            <person name="Deng Y."/>
            <person name="Parks D.H."/>
            <person name="Jiang X."/>
            <person name="Yin X."/>
            <person name="Woodcroft B.J."/>
            <person name="Tyson G.W."/>
            <person name="Hugenholtz P."/>
            <person name="Polz M.F."/>
            <person name="Zhang T."/>
        </authorList>
    </citation>
    <scope>NUCLEOTIDE SEQUENCE</scope>
    <source>
        <strain evidence="3">HKST-UBA01</strain>
    </source>
</reference>
<evidence type="ECO:0000313" key="3">
    <source>
        <dbReference type="EMBL" id="MCA9390070.1"/>
    </source>
</evidence>
<evidence type="ECO:0000313" key="4">
    <source>
        <dbReference type="Proteomes" id="UP000701698"/>
    </source>
</evidence>
<keyword evidence="2" id="KW-0732">Signal</keyword>
<feature type="signal peptide" evidence="2">
    <location>
        <begin position="1"/>
        <end position="22"/>
    </location>
</feature>
<feature type="transmembrane region" description="Helical" evidence="1">
    <location>
        <begin position="177"/>
        <end position="198"/>
    </location>
</feature>
<accession>A0A955RQ35</accession>
<feature type="chain" id="PRO_5036845631" evidence="2">
    <location>
        <begin position="23"/>
        <end position="355"/>
    </location>
</feature>
<comment type="caution">
    <text evidence="3">The sequence shown here is derived from an EMBL/GenBank/DDBJ whole genome shotgun (WGS) entry which is preliminary data.</text>
</comment>
<feature type="transmembrane region" description="Helical" evidence="1">
    <location>
        <begin position="290"/>
        <end position="313"/>
    </location>
</feature>
<dbReference type="PANTHER" id="PTHR31272">
    <property type="entry name" value="CYTOCHROME C-TYPE BIOGENESIS PROTEIN HI_1454-RELATED"/>
    <property type="match status" value="1"/>
</dbReference>
<dbReference type="Proteomes" id="UP000701698">
    <property type="component" value="Unassembled WGS sequence"/>
</dbReference>
<sequence>MKKIIVGVVTLFLFFANISVMAQQYDDVYFFYGQGCPHCANVEEYFEENGLIQKYDIQYKEIYFNSENALFFNQVMDEFRIPLAQRGVPTLVIGEKFIVGDQPIIAYFTSEADIADEQETGIEKGDVGDQRLNLTLPVVIGASLVDAINPCAFAVLILLMSTVLLSRDRKRSLYSGLSFSAAIFISYLLMGLGLYTALDVGGISSLFFKIVGWLAILFGLLNLKDYFWYGKGFLMEVPIRWRPKLKQLIRSVTNPISAFGIGLLVSLFLLPCTSGPYIVILGMLAEKTTQIQALGYLIIYNFIFVLPMLVITISVYKGLDTDKAEKFRQNNLRLLHLIGGLILLCMGGLILAKLI</sequence>
<keyword evidence="1" id="KW-0812">Transmembrane</keyword>
<dbReference type="PROSITE" id="PS51354">
    <property type="entry name" value="GLUTAREDOXIN_2"/>
    <property type="match status" value="1"/>
</dbReference>
<dbReference type="InterPro" id="IPR036249">
    <property type="entry name" value="Thioredoxin-like_sf"/>
</dbReference>
<dbReference type="EMBL" id="JAGQKX010000027">
    <property type="protein sequence ID" value="MCA9390070.1"/>
    <property type="molecule type" value="Genomic_DNA"/>
</dbReference>
<dbReference type="AlphaFoldDB" id="A0A955RQ35"/>
<protein>
    <submittedName>
        <fullName evidence="3">Cytochrome c biogenesis protein</fullName>
    </submittedName>
</protein>
<organism evidence="3 4">
    <name type="scientific">candidate division WWE3 bacterium</name>
    <dbReference type="NCBI Taxonomy" id="2053526"/>
    <lineage>
        <taxon>Bacteria</taxon>
        <taxon>Katanobacteria</taxon>
    </lineage>
</organism>
<feature type="transmembrane region" description="Helical" evidence="1">
    <location>
        <begin position="210"/>
        <end position="227"/>
    </location>
</feature>
<feature type="transmembrane region" description="Helical" evidence="1">
    <location>
        <begin position="248"/>
        <end position="270"/>
    </location>
</feature>
<feature type="transmembrane region" description="Helical" evidence="1">
    <location>
        <begin position="147"/>
        <end position="165"/>
    </location>
</feature>
<feature type="transmembrane region" description="Helical" evidence="1">
    <location>
        <begin position="334"/>
        <end position="352"/>
    </location>
</feature>